<proteinExistence type="predicted"/>
<dbReference type="GO" id="GO:0019005">
    <property type="term" value="C:SCF ubiquitin ligase complex"/>
    <property type="evidence" value="ECO:0007669"/>
    <property type="project" value="TreeGrafter"/>
</dbReference>
<protein>
    <submittedName>
        <fullName evidence="2">Leucine-rich repeat, cysteine-containing subtype</fullName>
    </submittedName>
</protein>
<dbReference type="SUPFAM" id="SSF52047">
    <property type="entry name" value="RNI-like"/>
    <property type="match status" value="1"/>
</dbReference>
<dbReference type="OrthoDB" id="1870722at2759"/>
<accession>A0A2U1PUE9</accession>
<organism evidence="2 3">
    <name type="scientific">Artemisia annua</name>
    <name type="common">Sweet wormwood</name>
    <dbReference type="NCBI Taxonomy" id="35608"/>
    <lineage>
        <taxon>Eukaryota</taxon>
        <taxon>Viridiplantae</taxon>
        <taxon>Streptophyta</taxon>
        <taxon>Embryophyta</taxon>
        <taxon>Tracheophyta</taxon>
        <taxon>Spermatophyta</taxon>
        <taxon>Magnoliopsida</taxon>
        <taxon>eudicotyledons</taxon>
        <taxon>Gunneridae</taxon>
        <taxon>Pentapetalae</taxon>
        <taxon>asterids</taxon>
        <taxon>campanulids</taxon>
        <taxon>Asterales</taxon>
        <taxon>Asteraceae</taxon>
        <taxon>Asteroideae</taxon>
        <taxon>Anthemideae</taxon>
        <taxon>Artemisiinae</taxon>
        <taxon>Artemisia</taxon>
    </lineage>
</organism>
<dbReference type="STRING" id="35608.A0A2U1PUE9"/>
<dbReference type="SMART" id="SM00367">
    <property type="entry name" value="LRR_CC"/>
    <property type="match status" value="3"/>
</dbReference>
<name>A0A2U1PUE9_ARTAN</name>
<dbReference type="InterPro" id="IPR057207">
    <property type="entry name" value="FBXL15_LRR"/>
</dbReference>
<dbReference type="EMBL" id="PKPP01000728">
    <property type="protein sequence ID" value="PWA89355.1"/>
    <property type="molecule type" value="Genomic_DNA"/>
</dbReference>
<keyword evidence="3" id="KW-1185">Reference proteome</keyword>
<sequence length="302" mass="34086">MERLEDDILISICHRIHNRHDLISFSEVSKQFLKATCIRRWYLEVSFTGLLNDILPASPNLRSIQCSKPLPNKHMKLLALSCPKLSNLGLDLEKNFEPKVDYESDFDDDGLCAVANACCHLESVSLSRRLHVGDVDLGRCVKVTDESLKAIGEATRLRSLNLQGCYLITDLGLKYFATGDLKNSLTFLFLDECVRISDAGCIYLGQNISLFDIANNCLKLRVLHLTGCEAITGEALHAFADHPTLSYLNLFSCRNISWEEVMSSAFTRLKYLGLSSRMNTPLPKASYKYLDFGDNRCRIYWG</sequence>
<dbReference type="AlphaFoldDB" id="A0A2U1PUE9"/>
<dbReference type="GO" id="GO:0031146">
    <property type="term" value="P:SCF-dependent proteasomal ubiquitin-dependent protein catabolic process"/>
    <property type="evidence" value="ECO:0007669"/>
    <property type="project" value="TreeGrafter"/>
</dbReference>
<dbReference type="Pfam" id="PF25372">
    <property type="entry name" value="DUF7885"/>
    <property type="match status" value="1"/>
</dbReference>
<dbReference type="InterPro" id="IPR001611">
    <property type="entry name" value="Leu-rich_rpt"/>
</dbReference>
<dbReference type="PANTHER" id="PTHR13318">
    <property type="entry name" value="PARTNER OF PAIRED, ISOFORM B-RELATED"/>
    <property type="match status" value="1"/>
</dbReference>
<dbReference type="Proteomes" id="UP000245207">
    <property type="component" value="Unassembled WGS sequence"/>
</dbReference>
<dbReference type="Pfam" id="PF13516">
    <property type="entry name" value="LRR_6"/>
    <property type="match status" value="1"/>
</dbReference>
<gene>
    <name evidence="2" type="ORF">CTI12_AA112130</name>
</gene>
<evidence type="ECO:0000313" key="2">
    <source>
        <dbReference type="EMBL" id="PWA89355.1"/>
    </source>
</evidence>
<dbReference type="Gene3D" id="3.80.10.10">
    <property type="entry name" value="Ribonuclease Inhibitor"/>
    <property type="match status" value="3"/>
</dbReference>
<comment type="caution">
    <text evidence="2">The sequence shown here is derived from an EMBL/GenBank/DDBJ whole genome shotgun (WGS) entry which is preliminary data.</text>
</comment>
<evidence type="ECO:0000259" key="1">
    <source>
        <dbReference type="Pfam" id="PF25372"/>
    </source>
</evidence>
<feature type="domain" description="F-box/LRR-repeat protein 15-like leucin rich repeat" evidence="1">
    <location>
        <begin position="125"/>
        <end position="203"/>
    </location>
</feature>
<dbReference type="InterPro" id="IPR032675">
    <property type="entry name" value="LRR_dom_sf"/>
</dbReference>
<dbReference type="InterPro" id="IPR006553">
    <property type="entry name" value="Leu-rich_rpt_Cys-con_subtyp"/>
</dbReference>
<evidence type="ECO:0000313" key="3">
    <source>
        <dbReference type="Proteomes" id="UP000245207"/>
    </source>
</evidence>
<reference evidence="2 3" key="1">
    <citation type="journal article" date="2018" name="Mol. Plant">
        <title>The genome of Artemisia annua provides insight into the evolution of Asteraceae family and artemisinin biosynthesis.</title>
        <authorList>
            <person name="Shen Q."/>
            <person name="Zhang L."/>
            <person name="Liao Z."/>
            <person name="Wang S."/>
            <person name="Yan T."/>
            <person name="Shi P."/>
            <person name="Liu M."/>
            <person name="Fu X."/>
            <person name="Pan Q."/>
            <person name="Wang Y."/>
            <person name="Lv Z."/>
            <person name="Lu X."/>
            <person name="Zhang F."/>
            <person name="Jiang W."/>
            <person name="Ma Y."/>
            <person name="Chen M."/>
            <person name="Hao X."/>
            <person name="Li L."/>
            <person name="Tang Y."/>
            <person name="Lv G."/>
            <person name="Zhou Y."/>
            <person name="Sun X."/>
            <person name="Brodelius P.E."/>
            <person name="Rose J.K.C."/>
            <person name="Tang K."/>
        </authorList>
    </citation>
    <scope>NUCLEOTIDE SEQUENCE [LARGE SCALE GENOMIC DNA]</scope>
    <source>
        <strain evidence="3">cv. Huhao1</strain>
        <tissue evidence="2">Leaf</tissue>
    </source>
</reference>